<gene>
    <name evidence="3" type="ORF">C7Y71_011075</name>
</gene>
<dbReference type="InterPro" id="IPR003156">
    <property type="entry name" value="DHHA1_dom"/>
</dbReference>
<evidence type="ECO:0000259" key="1">
    <source>
        <dbReference type="Pfam" id="PF01368"/>
    </source>
</evidence>
<evidence type="ECO:0000313" key="4">
    <source>
        <dbReference type="Proteomes" id="UP000249375"/>
    </source>
</evidence>
<dbReference type="InterPro" id="IPR051319">
    <property type="entry name" value="Oligoribo/pAp-PDE_c-di-AMP_PDE"/>
</dbReference>
<dbReference type="EMBL" id="CP033459">
    <property type="protein sequence ID" value="QFQ13505.1"/>
    <property type="molecule type" value="Genomic_DNA"/>
</dbReference>
<evidence type="ECO:0000259" key="2">
    <source>
        <dbReference type="Pfam" id="PF02272"/>
    </source>
</evidence>
<feature type="domain" description="DHHA1" evidence="2">
    <location>
        <begin position="256"/>
        <end position="337"/>
    </location>
</feature>
<keyword evidence="4" id="KW-1185">Reference proteome</keyword>
<dbReference type="InterPro" id="IPR001667">
    <property type="entry name" value="DDH_dom"/>
</dbReference>
<sequence>MLTPLLSSKELFELMRLIQNSRNIVICCHHGPDGDAIGSSLGLQFYLRGLHKKTNIVAPSPYPDFLKWMPENRSITVYSEQKSTAIHLIDSADLIFCLDFNAFHRLNAMQEILEKSKAIKVMIDHHENPEEEKFNLVISQPQMPSTSEMIFHIIYQLGAYEKMSRSHAACIYTGMMTDTGAFTYNSNNPETFYIIALLMKRGIDKDEIYKKVYHSWSANKLKLWSYILNNNLTFYANNSACIYTLTREEMKTYKYIRGDAEGLVNEPLKIKGMKLSIALREDTEENIIRVSMRSANGFHCRQLAEEWFNGGGHEDAAGGKLPMPMEEAVKTAEKAIESIDF</sequence>
<evidence type="ECO:0000313" key="3">
    <source>
        <dbReference type="EMBL" id="QFQ13505.1"/>
    </source>
</evidence>
<dbReference type="RefSeq" id="WP_111898818.1">
    <property type="nucleotide sequence ID" value="NZ_CP033459.1"/>
</dbReference>
<dbReference type="PANTHER" id="PTHR47618">
    <property type="entry name" value="BIFUNCTIONAL OLIGORIBONUCLEASE AND PAP PHOSPHATASE NRNA"/>
    <property type="match status" value="1"/>
</dbReference>
<dbReference type="Pfam" id="PF01368">
    <property type="entry name" value="DHH"/>
    <property type="match status" value="1"/>
</dbReference>
<dbReference type="Pfam" id="PF02272">
    <property type="entry name" value="DHHA1"/>
    <property type="match status" value="1"/>
</dbReference>
<name>A0A5P8E8Z5_9BACT</name>
<organism evidence="3 4">
    <name type="scientific">Pseudoprevotella muciniphila</name>
    <dbReference type="NCBI Taxonomy" id="2133944"/>
    <lineage>
        <taxon>Bacteria</taxon>
        <taxon>Pseudomonadati</taxon>
        <taxon>Bacteroidota</taxon>
        <taxon>Bacteroidia</taxon>
        <taxon>Bacteroidales</taxon>
        <taxon>Prevotellaceae</taxon>
        <taxon>Pseudoprevotella</taxon>
    </lineage>
</organism>
<dbReference type="KEGG" id="alq:C7Y71_011075"/>
<protein>
    <submittedName>
        <fullName evidence="3">Bifunctional oligoribonuclease/PAP phosphatase NrnA</fullName>
    </submittedName>
</protein>
<reference evidence="3 4" key="1">
    <citation type="submission" date="2018-11" db="EMBL/GenBank/DDBJ databases">
        <authorList>
            <person name="Na S.W."/>
            <person name="Baik M."/>
        </authorList>
    </citation>
    <scope>NUCLEOTIDE SEQUENCE [LARGE SCALE GENOMIC DNA]</scope>
    <source>
        <strain evidence="3 4">E39</strain>
    </source>
</reference>
<dbReference type="AlphaFoldDB" id="A0A5P8E8Z5"/>
<dbReference type="SUPFAM" id="SSF64182">
    <property type="entry name" value="DHH phosphoesterases"/>
    <property type="match status" value="1"/>
</dbReference>
<accession>A0A5P8E8Z5</accession>
<dbReference type="PANTHER" id="PTHR47618:SF1">
    <property type="entry name" value="BIFUNCTIONAL OLIGORIBONUCLEASE AND PAP PHOSPHATASE NRNA"/>
    <property type="match status" value="1"/>
</dbReference>
<dbReference type="Proteomes" id="UP000249375">
    <property type="component" value="Chromosome"/>
</dbReference>
<dbReference type="Gene3D" id="3.10.310.30">
    <property type="match status" value="1"/>
</dbReference>
<feature type="domain" description="DDH" evidence="1">
    <location>
        <begin position="23"/>
        <end position="175"/>
    </location>
</feature>
<dbReference type="GO" id="GO:0003676">
    <property type="term" value="F:nucleic acid binding"/>
    <property type="evidence" value="ECO:0007669"/>
    <property type="project" value="InterPro"/>
</dbReference>
<dbReference type="OrthoDB" id="9803668at2"/>
<dbReference type="InterPro" id="IPR038763">
    <property type="entry name" value="DHH_sf"/>
</dbReference>
<proteinExistence type="predicted"/>
<dbReference type="Gene3D" id="3.90.1640.10">
    <property type="entry name" value="inorganic pyrophosphatase (n-terminal core)"/>
    <property type="match status" value="1"/>
</dbReference>